<accession>A0A2R5G0P6</accession>
<dbReference type="EMBL" id="BEYU01000003">
    <property type="protein sequence ID" value="GBG24095.1"/>
    <property type="molecule type" value="Genomic_DNA"/>
</dbReference>
<dbReference type="AlphaFoldDB" id="A0A2R5G0P6"/>
<organism evidence="2 3">
    <name type="scientific">Hondaea fermentalgiana</name>
    <dbReference type="NCBI Taxonomy" id="2315210"/>
    <lineage>
        <taxon>Eukaryota</taxon>
        <taxon>Sar</taxon>
        <taxon>Stramenopiles</taxon>
        <taxon>Bigyra</taxon>
        <taxon>Labyrinthulomycetes</taxon>
        <taxon>Thraustochytrida</taxon>
        <taxon>Thraustochytriidae</taxon>
        <taxon>Hondaea</taxon>
    </lineage>
</organism>
<evidence type="ECO:0000313" key="3">
    <source>
        <dbReference type="Proteomes" id="UP000241890"/>
    </source>
</evidence>
<feature type="region of interest" description="Disordered" evidence="1">
    <location>
        <begin position="311"/>
        <end position="336"/>
    </location>
</feature>
<dbReference type="Proteomes" id="UP000241890">
    <property type="component" value="Unassembled WGS sequence"/>
</dbReference>
<name>A0A2R5G0P6_9STRA</name>
<reference evidence="2 3" key="1">
    <citation type="submission" date="2017-12" db="EMBL/GenBank/DDBJ databases">
        <title>Sequencing, de novo assembly and annotation of complete genome of a new Thraustochytrid species, strain FCC1311.</title>
        <authorList>
            <person name="Sedici K."/>
            <person name="Godart F."/>
            <person name="Aiese Cigliano R."/>
            <person name="Sanseverino W."/>
            <person name="Barakat M."/>
            <person name="Ortet P."/>
            <person name="Marechal E."/>
            <person name="Cagnac O."/>
            <person name="Amato A."/>
        </authorList>
    </citation>
    <scope>NUCLEOTIDE SEQUENCE [LARGE SCALE GENOMIC DNA]</scope>
</reference>
<gene>
    <name evidence="2" type="ORF">FCC1311_003132</name>
</gene>
<feature type="region of interest" description="Disordered" evidence="1">
    <location>
        <begin position="259"/>
        <end position="280"/>
    </location>
</feature>
<sequence>MDGFVTSSAGKSVGGVTALRGAEACREAVDILKTYFVDSEEDIRKQVSIGTGVEADSAPDPSVVRSVLGCVDEDGHVQAASVCFERKIKAGISVVEIVWFASRDKGNGWGAKLFQGLVEAAKGVGTDAILTTSTNAALRFWLSRTNIRIADAILRNKDRAGVMDFPSHLGFRLSPAPTSTIMERFYASMLVRNRKGRIVGDFEGKPYFYCVNTSNHVWYVLNENIHIKSIVHKTRPDMTPQPSLSASASAPSALASVAGGELSKKAAKRRRQRAARAAARGGLPLPLRPVSMPFDPLSPLDVVDSLARQLDDEASLCTEGEGDEYPTPASTPSLPL</sequence>
<evidence type="ECO:0000313" key="2">
    <source>
        <dbReference type="EMBL" id="GBG24095.1"/>
    </source>
</evidence>
<keyword evidence="3" id="KW-1185">Reference proteome</keyword>
<evidence type="ECO:0000256" key="1">
    <source>
        <dbReference type="SAM" id="MobiDB-lite"/>
    </source>
</evidence>
<protein>
    <submittedName>
        <fullName evidence="2">Uncharacterized protein</fullName>
    </submittedName>
</protein>
<comment type="caution">
    <text evidence="2">The sequence shown here is derived from an EMBL/GenBank/DDBJ whole genome shotgun (WGS) entry which is preliminary data.</text>
</comment>
<proteinExistence type="predicted"/>
<feature type="compositionally biased region" description="Basic residues" evidence="1">
    <location>
        <begin position="265"/>
        <end position="274"/>
    </location>
</feature>
<dbReference type="InParanoid" id="A0A2R5G0P6"/>